<evidence type="ECO:0008006" key="4">
    <source>
        <dbReference type="Google" id="ProtNLM"/>
    </source>
</evidence>
<sequence length="174" mass="20009">MKDRRLSAFGLMLDKRRRLDRALRETLAAQRTELEQAEGLAREKQAAREEANGVLNGCDHRIEAMLTGQEAMSLPHFNQLREYRVVLVERVTAAEAELRRAEADVARRCEEIADTRAQIVRNEGQIDVIERRIEKLKAEAEREEEDRQDDEIEEIMVARAVRLRATAIETGDTV</sequence>
<dbReference type="Gene3D" id="1.10.287.1700">
    <property type="match status" value="1"/>
</dbReference>
<dbReference type="EMBL" id="PNYB01000034">
    <property type="protein sequence ID" value="PMS16585.1"/>
    <property type="molecule type" value="Genomic_DNA"/>
</dbReference>
<accession>A0A2N7VHG3</accession>
<evidence type="ECO:0000256" key="1">
    <source>
        <dbReference type="SAM" id="Coils"/>
    </source>
</evidence>
<dbReference type="AlphaFoldDB" id="A0A2N7VHG3"/>
<keyword evidence="3" id="KW-1185">Reference proteome</keyword>
<dbReference type="InterPro" id="IPR053716">
    <property type="entry name" value="Flag_assembly_chemotaxis_eff"/>
</dbReference>
<keyword evidence="1" id="KW-0175">Coiled coil</keyword>
<comment type="caution">
    <text evidence="2">The sequence shown here is derived from an EMBL/GenBank/DDBJ whole genome shotgun (WGS) entry which is preliminary data.</text>
</comment>
<name>A0A2N7VHG3_9BURK</name>
<dbReference type="RefSeq" id="WP_102612640.1">
    <property type="nucleotide sequence ID" value="NZ_CADIKD010000007.1"/>
</dbReference>
<evidence type="ECO:0000313" key="3">
    <source>
        <dbReference type="Proteomes" id="UP000235347"/>
    </source>
</evidence>
<dbReference type="InterPro" id="IPR013392">
    <property type="entry name" value="T3SS_HrpB7"/>
</dbReference>
<reference evidence="2 3" key="1">
    <citation type="submission" date="2018-01" db="EMBL/GenBank/DDBJ databases">
        <title>Whole genome analyses suggest that Burkholderia sensu lato contains two further novel genera in the rhizoxinica-symbiotica group Mycetohabitans gen. nov., and Trinickia gen. nov.: implications for the evolution of diazotrophy and nodulation in the Burkholderiaceae.</title>
        <authorList>
            <person name="Estrada-de los Santos P."/>
            <person name="Palmer M."/>
            <person name="Chavez-Ramirez B."/>
            <person name="Beukes C."/>
            <person name="Steenkamp E.T."/>
            <person name="Hirsch A.M."/>
            <person name="Manyaka P."/>
            <person name="Maluk M."/>
            <person name="Lafos M."/>
            <person name="Crook M."/>
            <person name="Gross E."/>
            <person name="Simon M.F."/>
            <person name="Bueno dos Reis Junior F."/>
            <person name="Poole P.S."/>
            <person name="Venter S.N."/>
            <person name="James E.K."/>
        </authorList>
    </citation>
    <scope>NUCLEOTIDE SEQUENCE [LARGE SCALE GENOMIC DNA]</scope>
    <source>
        <strain evidence="2 3">GP25-8</strain>
    </source>
</reference>
<gene>
    <name evidence="2" type="ORF">C0Z19_25605</name>
</gene>
<organism evidence="2 3">
    <name type="scientific">Trinickia soli</name>
    <dbReference type="NCBI Taxonomy" id="380675"/>
    <lineage>
        <taxon>Bacteria</taxon>
        <taxon>Pseudomonadati</taxon>
        <taxon>Pseudomonadota</taxon>
        <taxon>Betaproteobacteria</taxon>
        <taxon>Burkholderiales</taxon>
        <taxon>Burkholderiaceae</taxon>
        <taxon>Trinickia</taxon>
    </lineage>
</organism>
<protein>
    <recommendedName>
        <fullName evidence="4">Type III secretion protein HrpB7</fullName>
    </recommendedName>
</protein>
<evidence type="ECO:0000313" key="2">
    <source>
        <dbReference type="EMBL" id="PMS16585.1"/>
    </source>
</evidence>
<feature type="coiled-coil region" evidence="1">
    <location>
        <begin position="84"/>
        <end position="153"/>
    </location>
</feature>
<proteinExistence type="predicted"/>
<dbReference type="Pfam" id="PF09486">
    <property type="entry name" value="HrpB7"/>
    <property type="match status" value="1"/>
</dbReference>
<dbReference type="Proteomes" id="UP000235347">
    <property type="component" value="Unassembled WGS sequence"/>
</dbReference>